<protein>
    <submittedName>
        <fullName evidence="2">Uncharacterized protein</fullName>
    </submittedName>
</protein>
<feature type="transmembrane region" description="Helical" evidence="1">
    <location>
        <begin position="101"/>
        <end position="120"/>
    </location>
</feature>
<gene>
    <name evidence="2" type="ORF">US31_C0011G0041</name>
</gene>
<evidence type="ECO:0000256" key="1">
    <source>
        <dbReference type="SAM" id="Phobius"/>
    </source>
</evidence>
<feature type="transmembrane region" description="Helical" evidence="1">
    <location>
        <begin position="36"/>
        <end position="56"/>
    </location>
</feature>
<organism evidence="2 3">
    <name type="scientific">Berkelbacteria bacterium GW2011_GWA1_36_9</name>
    <dbReference type="NCBI Taxonomy" id="1618331"/>
    <lineage>
        <taxon>Bacteria</taxon>
        <taxon>Candidatus Berkelbacteria</taxon>
    </lineage>
</organism>
<dbReference type="AlphaFoldDB" id="A0A0G0I1A8"/>
<name>A0A0G0I1A8_9BACT</name>
<keyword evidence="1" id="KW-0812">Transmembrane</keyword>
<feature type="transmembrane region" description="Helical" evidence="1">
    <location>
        <begin position="68"/>
        <end position="89"/>
    </location>
</feature>
<evidence type="ECO:0000313" key="2">
    <source>
        <dbReference type="EMBL" id="KKQ18059.1"/>
    </source>
</evidence>
<accession>A0A0G0I1A8</accession>
<sequence>MSEANFAGQTIFMNINFNKLLAKSYILETTPSAVGLYRYLAIAFGIFILTAFILIVKSKNKEEIWKSLYAKIINLLIFSGAFGLMLIFFRFEGIPYLGSRLFLLVLLLGLIIWSATIIWYRFKILPKKIKEYQKRKAFEKYLP</sequence>
<evidence type="ECO:0000313" key="3">
    <source>
        <dbReference type="Proteomes" id="UP000034508"/>
    </source>
</evidence>
<reference evidence="2 3" key="1">
    <citation type="journal article" date="2015" name="Nature">
        <title>rRNA introns, odd ribosomes, and small enigmatic genomes across a large radiation of phyla.</title>
        <authorList>
            <person name="Brown C.T."/>
            <person name="Hug L.A."/>
            <person name="Thomas B.C."/>
            <person name="Sharon I."/>
            <person name="Castelle C.J."/>
            <person name="Singh A."/>
            <person name="Wilkins M.J."/>
            <person name="Williams K.H."/>
            <person name="Banfield J.F."/>
        </authorList>
    </citation>
    <scope>NUCLEOTIDE SEQUENCE [LARGE SCALE GENOMIC DNA]</scope>
</reference>
<keyword evidence="1" id="KW-0472">Membrane</keyword>
<dbReference type="EMBL" id="LBSM01000011">
    <property type="protein sequence ID" value="KKQ18059.1"/>
    <property type="molecule type" value="Genomic_DNA"/>
</dbReference>
<proteinExistence type="predicted"/>
<keyword evidence="1" id="KW-1133">Transmembrane helix</keyword>
<dbReference type="Proteomes" id="UP000034508">
    <property type="component" value="Unassembled WGS sequence"/>
</dbReference>
<comment type="caution">
    <text evidence="2">The sequence shown here is derived from an EMBL/GenBank/DDBJ whole genome shotgun (WGS) entry which is preliminary data.</text>
</comment>